<dbReference type="InterPro" id="IPR036188">
    <property type="entry name" value="FAD/NAD-bd_sf"/>
</dbReference>
<accession>A0A6J6J1H0</accession>
<dbReference type="GO" id="GO:0016117">
    <property type="term" value="P:carotenoid biosynthetic process"/>
    <property type="evidence" value="ECO:0007669"/>
    <property type="project" value="UniProtKB-KW"/>
</dbReference>
<proteinExistence type="predicted"/>
<dbReference type="NCBIfam" id="TIGR02734">
    <property type="entry name" value="crtI_fam"/>
    <property type="match status" value="1"/>
</dbReference>
<dbReference type="AlphaFoldDB" id="A0A6J6J1H0"/>
<comment type="pathway">
    <text evidence="1">Carotenoid biosynthesis.</text>
</comment>
<protein>
    <submittedName>
        <fullName evidence="5">Unannotated protein</fullName>
    </submittedName>
</protein>
<evidence type="ECO:0000313" key="5">
    <source>
        <dbReference type="EMBL" id="CAB4630882.1"/>
    </source>
</evidence>
<dbReference type="Gene3D" id="3.50.50.60">
    <property type="entry name" value="FAD/NAD(P)-binding domain"/>
    <property type="match status" value="2"/>
</dbReference>
<feature type="domain" description="Amine oxidase" evidence="4">
    <location>
        <begin position="14"/>
        <end position="496"/>
    </location>
</feature>
<organism evidence="5">
    <name type="scientific">freshwater metagenome</name>
    <dbReference type="NCBI Taxonomy" id="449393"/>
    <lineage>
        <taxon>unclassified sequences</taxon>
        <taxon>metagenomes</taxon>
        <taxon>ecological metagenomes</taxon>
    </lineage>
</organism>
<dbReference type="PANTHER" id="PTHR43734">
    <property type="entry name" value="PHYTOENE DESATURASE"/>
    <property type="match status" value="1"/>
</dbReference>
<dbReference type="Pfam" id="PF01593">
    <property type="entry name" value="Amino_oxidase"/>
    <property type="match status" value="1"/>
</dbReference>
<dbReference type="GO" id="GO:0016491">
    <property type="term" value="F:oxidoreductase activity"/>
    <property type="evidence" value="ECO:0007669"/>
    <property type="project" value="UniProtKB-KW"/>
</dbReference>
<dbReference type="InterPro" id="IPR002937">
    <property type="entry name" value="Amino_oxidase"/>
</dbReference>
<keyword evidence="3" id="KW-0560">Oxidoreductase</keyword>
<dbReference type="PANTHER" id="PTHR43734:SF1">
    <property type="entry name" value="PHYTOENE DESATURASE"/>
    <property type="match status" value="1"/>
</dbReference>
<keyword evidence="2" id="KW-0125">Carotenoid biosynthesis</keyword>
<reference evidence="5" key="1">
    <citation type="submission" date="2020-05" db="EMBL/GenBank/DDBJ databases">
        <authorList>
            <person name="Chiriac C."/>
            <person name="Salcher M."/>
            <person name="Ghai R."/>
            <person name="Kavagutti S V."/>
        </authorList>
    </citation>
    <scope>NUCLEOTIDE SEQUENCE</scope>
</reference>
<gene>
    <name evidence="5" type="ORF">UFOPK2001_00511</name>
</gene>
<evidence type="ECO:0000259" key="4">
    <source>
        <dbReference type="Pfam" id="PF01593"/>
    </source>
</evidence>
<dbReference type="InterPro" id="IPR014105">
    <property type="entry name" value="Carotenoid/retinoid_OxRdtase"/>
</dbReference>
<dbReference type="SUPFAM" id="SSF51905">
    <property type="entry name" value="FAD/NAD(P)-binding domain"/>
    <property type="match status" value="1"/>
</dbReference>
<evidence type="ECO:0000256" key="1">
    <source>
        <dbReference type="ARBA" id="ARBA00004829"/>
    </source>
</evidence>
<dbReference type="EMBL" id="CAEZVN010000035">
    <property type="protein sequence ID" value="CAB4630882.1"/>
    <property type="molecule type" value="Genomic_DNA"/>
</dbReference>
<evidence type="ECO:0000256" key="2">
    <source>
        <dbReference type="ARBA" id="ARBA00022746"/>
    </source>
</evidence>
<evidence type="ECO:0000256" key="3">
    <source>
        <dbReference type="ARBA" id="ARBA00023002"/>
    </source>
</evidence>
<sequence length="534" mass="58902">MSNEKTAVVIGGGIAGLATAAILAKAGMKVTVLEAREKVGGRAYIWEKDGFKFDMGPSWYLMPDAFDQFFKLMGTTAAKELSLVRLDPAYQTRNEGYKEKLIIREDLAKNKELFDSIEPGSGERLQKYIDSAEDTYALSIKHFLYTNFQNAKSFIQPDVLARVGRFLKHLVTPLDTFAGKHVTDPRLRKILNFPAVFLGASPYDTPSMYHLMTHVDMNVGVFYPMGGFYTVIEAIERLAKQHGVTVNTNSRVSKIETKDGKATGVWVGKVFYPADVVVGNADLHHIETQLLDPEDQSLPAKWWENKVPGPSAMLLFLGVKGKLPQLDHHTLLYSDDWAKNFKEVFRTPAEKKKQSATSVIPDPASLYICAPSITDPSVAPEGYENLFVLVPIAADPALGHGGLDGKGDAAFEEAADRIIQQISDWCEIPDLAERIVVRRSMGPADFVDDLNAWSGTALGMAHTLFQSAFFRPTNVSKKVKGLYYAGHHSIPGIGLPMCLIGAELVYKRLVNDRSAGPIKNEIKPVGQNGWKGLK</sequence>
<name>A0A6J6J1H0_9ZZZZ</name>